<sequence>MASGVVTPPAIKRLQQDLKSLKEFPLVGANAEPFDDADLTVWYGLIIPPESSPLSEIPLRFTLEFPNEYPNLPPKAYFDTYVAYTNGVQLKDSRGRTEVCLNIFGNFKGYHSEWGTSSEGWSPSYTVTTILVSMQGMMVDGMLSDSLDYVMEMAESARKFRCPITHHDGSDPAKYFPRVITSPEEAAQIAALHASSQVQSTPLDNHYICYANQQKTARNAVLGYGVHVVNSRLGTLSSPCEYLSLDSYKNSGIRRSSTNLPFEHWLPILVNMPYFTLSKRNGYKNGRQ</sequence>
<dbReference type="OrthoDB" id="7770919at2759"/>
<dbReference type="Pfam" id="PF00179">
    <property type="entry name" value="UQ_con"/>
    <property type="match status" value="1"/>
</dbReference>
<dbReference type="InterPro" id="IPR050113">
    <property type="entry name" value="Ub_conjugating_enzyme"/>
</dbReference>
<dbReference type="EMBL" id="LNIX01000003">
    <property type="protein sequence ID" value="OXA56936.1"/>
    <property type="molecule type" value="Genomic_DNA"/>
</dbReference>
<protein>
    <submittedName>
        <fullName evidence="2">Ubiquitin-conjugating enzyme E2 A</fullName>
    </submittedName>
</protein>
<dbReference type="InterPro" id="IPR016135">
    <property type="entry name" value="UBQ-conjugating_enzyme/RWD"/>
</dbReference>
<feature type="domain" description="UBC core" evidence="1">
    <location>
        <begin position="9"/>
        <end position="188"/>
    </location>
</feature>
<name>A0A226EK31_FOLCA</name>
<proteinExistence type="predicted"/>
<dbReference type="SMART" id="SM00212">
    <property type="entry name" value="UBCc"/>
    <property type="match status" value="1"/>
</dbReference>
<comment type="caution">
    <text evidence="2">The sequence shown here is derived from an EMBL/GenBank/DDBJ whole genome shotgun (WGS) entry which is preliminary data.</text>
</comment>
<dbReference type="STRING" id="158441.A0A226EK31"/>
<keyword evidence="3" id="KW-1185">Reference proteome</keyword>
<dbReference type="Proteomes" id="UP000198287">
    <property type="component" value="Unassembled WGS sequence"/>
</dbReference>
<organism evidence="2 3">
    <name type="scientific">Folsomia candida</name>
    <name type="common">Springtail</name>
    <dbReference type="NCBI Taxonomy" id="158441"/>
    <lineage>
        <taxon>Eukaryota</taxon>
        <taxon>Metazoa</taxon>
        <taxon>Ecdysozoa</taxon>
        <taxon>Arthropoda</taxon>
        <taxon>Hexapoda</taxon>
        <taxon>Collembola</taxon>
        <taxon>Entomobryomorpha</taxon>
        <taxon>Isotomoidea</taxon>
        <taxon>Isotomidae</taxon>
        <taxon>Proisotominae</taxon>
        <taxon>Folsomia</taxon>
    </lineage>
</organism>
<accession>A0A226EK31</accession>
<dbReference type="SUPFAM" id="SSF54495">
    <property type="entry name" value="UBC-like"/>
    <property type="match status" value="1"/>
</dbReference>
<evidence type="ECO:0000259" key="1">
    <source>
        <dbReference type="PROSITE" id="PS50127"/>
    </source>
</evidence>
<dbReference type="PANTHER" id="PTHR24067">
    <property type="entry name" value="UBIQUITIN-CONJUGATING ENZYME E2"/>
    <property type="match status" value="1"/>
</dbReference>
<dbReference type="CDD" id="cd23955">
    <property type="entry name" value="UBCc_invertebrate"/>
    <property type="match status" value="1"/>
</dbReference>
<dbReference type="AlphaFoldDB" id="A0A226EK31"/>
<reference evidence="2 3" key="1">
    <citation type="submission" date="2015-12" db="EMBL/GenBank/DDBJ databases">
        <title>The genome of Folsomia candida.</title>
        <authorList>
            <person name="Faddeeva A."/>
            <person name="Derks M.F."/>
            <person name="Anvar Y."/>
            <person name="Smit S."/>
            <person name="Van Straalen N."/>
            <person name="Roelofs D."/>
        </authorList>
    </citation>
    <scope>NUCLEOTIDE SEQUENCE [LARGE SCALE GENOMIC DNA]</scope>
    <source>
        <strain evidence="2 3">VU population</strain>
        <tissue evidence="2">Whole body</tissue>
    </source>
</reference>
<dbReference type="PROSITE" id="PS50127">
    <property type="entry name" value="UBC_2"/>
    <property type="match status" value="1"/>
</dbReference>
<evidence type="ECO:0000313" key="3">
    <source>
        <dbReference type="Proteomes" id="UP000198287"/>
    </source>
</evidence>
<evidence type="ECO:0000313" key="2">
    <source>
        <dbReference type="EMBL" id="OXA56936.1"/>
    </source>
</evidence>
<dbReference type="InterPro" id="IPR000608">
    <property type="entry name" value="UBC"/>
</dbReference>
<gene>
    <name evidence="2" type="ORF">Fcan01_06718</name>
</gene>
<dbReference type="Gene3D" id="3.10.110.10">
    <property type="entry name" value="Ubiquitin Conjugating Enzyme"/>
    <property type="match status" value="1"/>
</dbReference>